<dbReference type="Pfam" id="PF22505">
    <property type="entry name" value="RNase_J_b_CASP"/>
    <property type="match status" value="1"/>
</dbReference>
<keyword evidence="2" id="KW-0540">Nuclease</keyword>
<organism evidence="7 8">
    <name type="scientific">Candidatus Kaiserbacteria bacterium CG10_big_fil_rev_8_21_14_0_10_56_12</name>
    <dbReference type="NCBI Taxonomy" id="1974611"/>
    <lineage>
        <taxon>Bacteria</taxon>
        <taxon>Candidatus Kaiseribacteriota</taxon>
    </lineage>
</organism>
<dbReference type="Pfam" id="PF17770">
    <property type="entry name" value="RNase_J_C"/>
    <property type="match status" value="1"/>
</dbReference>
<dbReference type="InterPro" id="IPR055132">
    <property type="entry name" value="RNase_J_b_CASP"/>
</dbReference>
<dbReference type="InterPro" id="IPR041636">
    <property type="entry name" value="RNase_J_C"/>
</dbReference>
<dbReference type="GO" id="GO:0003723">
    <property type="term" value="F:RNA binding"/>
    <property type="evidence" value="ECO:0007669"/>
    <property type="project" value="UniProtKB-KW"/>
</dbReference>
<protein>
    <recommendedName>
        <fullName evidence="6">Metallo-beta-lactamase domain-containing protein</fullName>
    </recommendedName>
</protein>
<evidence type="ECO:0000259" key="6">
    <source>
        <dbReference type="SMART" id="SM00849"/>
    </source>
</evidence>
<dbReference type="Pfam" id="PF00753">
    <property type="entry name" value="Lactamase_B"/>
    <property type="match status" value="1"/>
</dbReference>
<dbReference type="InterPro" id="IPR036866">
    <property type="entry name" value="RibonucZ/Hydroxyglut_hydro"/>
</dbReference>
<dbReference type="CDD" id="cd07714">
    <property type="entry name" value="RNaseJ_MBL-fold"/>
    <property type="match status" value="1"/>
</dbReference>
<dbReference type="NCBIfam" id="TIGR00649">
    <property type="entry name" value="MG423"/>
    <property type="match status" value="1"/>
</dbReference>
<dbReference type="EMBL" id="PFBL01000003">
    <property type="protein sequence ID" value="PIR83464.1"/>
    <property type="molecule type" value="Genomic_DNA"/>
</dbReference>
<dbReference type="Gene3D" id="3.40.50.10710">
    <property type="entry name" value="Metallo-hydrolase/oxidoreductase"/>
    <property type="match status" value="1"/>
</dbReference>
<dbReference type="AlphaFoldDB" id="A0A2H0UAL4"/>
<dbReference type="Gene3D" id="3.60.15.10">
    <property type="entry name" value="Ribonuclease Z/Hydroxyacylglutathione hydrolase-like"/>
    <property type="match status" value="1"/>
</dbReference>
<keyword evidence="3" id="KW-0269">Exonuclease</keyword>
<comment type="caution">
    <text evidence="7">The sequence shown here is derived from an EMBL/GenBank/DDBJ whole genome shotgun (WGS) entry which is preliminary data.</text>
</comment>
<dbReference type="SUPFAM" id="SSF56281">
    <property type="entry name" value="Metallo-hydrolase/oxidoreductase"/>
    <property type="match status" value="1"/>
</dbReference>
<dbReference type="PANTHER" id="PTHR43694">
    <property type="entry name" value="RIBONUCLEASE J"/>
    <property type="match status" value="1"/>
</dbReference>
<feature type="compositionally biased region" description="Basic and acidic residues" evidence="5">
    <location>
        <begin position="33"/>
        <end position="49"/>
    </location>
</feature>
<dbReference type="PANTHER" id="PTHR43694:SF1">
    <property type="entry name" value="RIBONUCLEASE J"/>
    <property type="match status" value="1"/>
</dbReference>
<keyword evidence="4" id="KW-0694">RNA-binding</keyword>
<evidence type="ECO:0000256" key="5">
    <source>
        <dbReference type="SAM" id="MobiDB-lite"/>
    </source>
</evidence>
<feature type="region of interest" description="Disordered" evidence="5">
    <location>
        <begin position="1"/>
        <end position="76"/>
    </location>
</feature>
<evidence type="ECO:0000256" key="3">
    <source>
        <dbReference type="ARBA" id="ARBA00022839"/>
    </source>
</evidence>
<dbReference type="InterPro" id="IPR001279">
    <property type="entry name" value="Metallo-B-lactamas"/>
</dbReference>
<gene>
    <name evidence="7" type="ORF">COU19_00350</name>
</gene>
<reference evidence="8" key="1">
    <citation type="submission" date="2017-09" db="EMBL/GenBank/DDBJ databases">
        <title>Depth-based differentiation of microbial function through sediment-hosted aquifers and enrichment of novel symbionts in the deep terrestrial subsurface.</title>
        <authorList>
            <person name="Probst A.J."/>
            <person name="Ladd B."/>
            <person name="Jarett J.K."/>
            <person name="Geller-Mcgrath D.E."/>
            <person name="Sieber C.M.K."/>
            <person name="Emerson J.B."/>
            <person name="Anantharaman K."/>
            <person name="Thomas B.C."/>
            <person name="Malmstrom R."/>
            <person name="Stieglmeier M."/>
            <person name="Klingl A."/>
            <person name="Woyke T."/>
            <person name="Ryan C.M."/>
            <person name="Banfield J.F."/>
        </authorList>
    </citation>
    <scope>NUCLEOTIDE SEQUENCE [LARGE SCALE GENOMIC DNA]</scope>
</reference>
<dbReference type="SMART" id="SM00849">
    <property type="entry name" value="Lactamase_B"/>
    <property type="match status" value="1"/>
</dbReference>
<evidence type="ECO:0000313" key="8">
    <source>
        <dbReference type="Proteomes" id="UP000230179"/>
    </source>
</evidence>
<evidence type="ECO:0000256" key="1">
    <source>
        <dbReference type="ARBA" id="ARBA00022490"/>
    </source>
</evidence>
<name>A0A2H0UAL4_9BACT</name>
<evidence type="ECO:0000256" key="2">
    <source>
        <dbReference type="ARBA" id="ARBA00022722"/>
    </source>
</evidence>
<sequence>MNTAPAPGPARNPSPAPRRGGGAPRATTNRPPRRFDRPGERRRPTDRRGGRPGSATRQIQRILRRPNALSTRTTRTADYYPEPVAANAVRIIPLGGAEEVGRNMLAMEVGATGDIIVFDVGFQFVSEDSSPGVDYILPNTKYLEKNAARVKGVVITHGHLDHIGGIPFVMSRFGTPPIYTQNLTSIMIQRRQEEYPDVPKLEIIEVETGQTVTIGSTKVTFFPVTHSIPFSMGASIETPQGNVVISGDLKLDHDDGIPSEREQKTWGGLSKNKNIFFIADSTNAEKDGFSIPEKRVNQTLEEIIKTVSGRLIIGTFASQFERMIRIIEVAEKLGKKIVTEGRSIKTNLEIAEKTGLLKIEKSTVIPAQDIGNYPPDKIVILTTGAQGEEFAALMRIATHQHKHITLNERDTIVLSSSVIPGNEIAVQKLKDNLYRHGVTLIHYRSSDVHSTGHGNTGELVWMNKQVGAKFFMPYYGYYSMLACHAKAVEQSGFPRENIIMPDNGKIIDIVDGETLHAHKEKVPSAPMIVDGFTIGDIQEVVIRDRQSLAKDGMFVIIASVNLKTGKLRKSPDIISRGFIYLRESQDLLNQARLLIKKTIEDSTQGMNPIDLDYVKNNLTDVIAGFLFQRTNKAPMVIPVLIGM</sequence>
<feature type="domain" description="Metallo-beta-lactamase" evidence="6">
    <location>
        <begin position="103"/>
        <end position="310"/>
    </location>
</feature>
<proteinExistence type="predicted"/>
<evidence type="ECO:0000256" key="4">
    <source>
        <dbReference type="ARBA" id="ARBA00022884"/>
    </source>
</evidence>
<accession>A0A2H0UAL4</accession>
<dbReference type="InterPro" id="IPR004613">
    <property type="entry name" value="RNase_J"/>
</dbReference>
<feature type="compositionally biased region" description="Pro residues" evidence="5">
    <location>
        <begin position="1"/>
        <end position="16"/>
    </location>
</feature>
<keyword evidence="1" id="KW-0963">Cytoplasm</keyword>
<evidence type="ECO:0000313" key="7">
    <source>
        <dbReference type="EMBL" id="PIR83464.1"/>
    </source>
</evidence>
<dbReference type="Proteomes" id="UP000230179">
    <property type="component" value="Unassembled WGS sequence"/>
</dbReference>
<dbReference type="Gene3D" id="3.10.20.580">
    <property type="match status" value="1"/>
</dbReference>
<dbReference type="GO" id="GO:0046872">
    <property type="term" value="F:metal ion binding"/>
    <property type="evidence" value="ECO:0007669"/>
    <property type="project" value="InterPro"/>
</dbReference>
<dbReference type="InterPro" id="IPR042173">
    <property type="entry name" value="RNase_J_2"/>
</dbReference>
<keyword evidence="3" id="KW-0378">Hydrolase</keyword>
<dbReference type="GO" id="GO:0004527">
    <property type="term" value="F:exonuclease activity"/>
    <property type="evidence" value="ECO:0007669"/>
    <property type="project" value="UniProtKB-KW"/>
</dbReference>